<feature type="binding site" evidence="3">
    <location>
        <position position="29"/>
    </location>
    <ligand>
        <name>a divalent metal cation</name>
        <dbReference type="ChEBI" id="CHEBI:60240"/>
    </ligand>
</feature>
<gene>
    <name evidence="5" type="ORF">RI129_001304</name>
</gene>
<dbReference type="Gene3D" id="2.120.10.30">
    <property type="entry name" value="TolB, C-terminal domain"/>
    <property type="match status" value="1"/>
</dbReference>
<dbReference type="PANTHER" id="PTHR10907">
    <property type="entry name" value="REGUCALCIN"/>
    <property type="match status" value="1"/>
</dbReference>
<dbReference type="SUPFAM" id="SSF63829">
    <property type="entry name" value="Calcium-dependent phosphotriesterase"/>
    <property type="match status" value="1"/>
</dbReference>
<sequence length="310" mass="34368">MSFTENYGSITEALVIEAVEELGGFTFGEGPHWDDKTQSLFFVDLVGKSIHKFVPSVRRHSRIKFDEVPSIIIPLSGCSDRFLITLNRRIAILTWDGINSTPTSIETVAVVDQEPGLESNRINDGKADHLGNLWAGTMGADAFPTGPITGRLFSMNSTKDVRYYRSNIGVSNGIAWSKDLKKMYYIDSITRVIDQYDFDASNRMISNRQILFSLEMHQIPGVPDGQTIDTDDNLWVAVFDGSRVIKISTDIPETLLYTVYLPAQFIASVAFGGPNLDELYVTGADKDMNGKVYKVTGLGVRGLPANRIKI</sequence>
<evidence type="ECO:0000313" key="5">
    <source>
        <dbReference type="EMBL" id="KAK5650275.1"/>
    </source>
</evidence>
<evidence type="ECO:0000313" key="6">
    <source>
        <dbReference type="Proteomes" id="UP001329430"/>
    </source>
</evidence>
<feature type="binding site" evidence="3">
    <location>
        <position position="224"/>
    </location>
    <ligand>
        <name>a divalent metal cation</name>
        <dbReference type="ChEBI" id="CHEBI:60240"/>
    </ligand>
</feature>
<dbReference type="InterPro" id="IPR011042">
    <property type="entry name" value="6-blade_b-propeller_TolB-like"/>
</dbReference>
<evidence type="ECO:0000256" key="3">
    <source>
        <dbReference type="PIRSR" id="PIRSR605511-2"/>
    </source>
</evidence>
<feature type="binding site" evidence="3">
    <location>
        <position position="172"/>
    </location>
    <ligand>
        <name>a divalent metal cation</name>
        <dbReference type="ChEBI" id="CHEBI:60240"/>
    </ligand>
</feature>
<dbReference type="GO" id="GO:0004341">
    <property type="term" value="F:gluconolactonase activity"/>
    <property type="evidence" value="ECO:0007669"/>
    <property type="project" value="TreeGrafter"/>
</dbReference>
<dbReference type="AlphaFoldDB" id="A0AAN7VJF6"/>
<keyword evidence="3" id="KW-0479">Metal-binding</keyword>
<feature type="binding site" evidence="3">
    <location>
        <position position="141"/>
    </location>
    <ligand>
        <name>substrate</name>
    </ligand>
</feature>
<keyword evidence="3" id="KW-0862">Zinc</keyword>
<evidence type="ECO:0000259" key="4">
    <source>
        <dbReference type="Pfam" id="PF08450"/>
    </source>
</evidence>
<evidence type="ECO:0000256" key="1">
    <source>
        <dbReference type="ARBA" id="ARBA00008853"/>
    </source>
</evidence>
<feature type="domain" description="SMP-30/Gluconolactonase/LRE-like region" evidence="4">
    <location>
        <begin position="27"/>
        <end position="284"/>
    </location>
</feature>
<dbReference type="PANTHER" id="PTHR10907:SF66">
    <property type="entry name" value="MIP34848P1-RELATED"/>
    <property type="match status" value="1"/>
</dbReference>
<protein>
    <recommendedName>
        <fullName evidence="4">SMP-30/Gluconolactonase/LRE-like region domain-containing protein</fullName>
    </recommendedName>
</protein>
<dbReference type="InterPro" id="IPR013658">
    <property type="entry name" value="SGL"/>
</dbReference>
<dbReference type="Pfam" id="PF08450">
    <property type="entry name" value="SGL"/>
    <property type="match status" value="1"/>
</dbReference>
<feature type="active site" description="Proton donor/acceptor" evidence="2">
    <location>
        <position position="224"/>
    </location>
</feature>
<dbReference type="GO" id="GO:0005509">
    <property type="term" value="F:calcium ion binding"/>
    <property type="evidence" value="ECO:0007669"/>
    <property type="project" value="TreeGrafter"/>
</dbReference>
<dbReference type="Proteomes" id="UP001329430">
    <property type="component" value="Chromosome 1"/>
</dbReference>
<feature type="binding site" evidence="3">
    <location>
        <position position="123"/>
    </location>
    <ligand>
        <name>substrate</name>
    </ligand>
</feature>
<keyword evidence="6" id="KW-1185">Reference proteome</keyword>
<comment type="similarity">
    <text evidence="1">Belongs to the SMP-30/CGR1 family.</text>
</comment>
<comment type="cofactor">
    <cofactor evidence="3">
        <name>Zn(2+)</name>
        <dbReference type="ChEBI" id="CHEBI:29105"/>
    </cofactor>
    <text evidence="3">Binds 1 divalent metal cation per subunit.</text>
</comment>
<proteinExistence type="inferred from homology"/>
<comment type="caution">
    <text evidence="5">The sequence shown here is derived from an EMBL/GenBank/DDBJ whole genome shotgun (WGS) entry which is preliminary data.</text>
</comment>
<dbReference type="InterPro" id="IPR005511">
    <property type="entry name" value="SMP-30"/>
</dbReference>
<feature type="binding site" evidence="3">
    <location>
        <position position="121"/>
    </location>
    <ligand>
        <name>substrate</name>
    </ligand>
</feature>
<name>A0AAN7VJF6_9COLE</name>
<dbReference type="GO" id="GO:0019853">
    <property type="term" value="P:L-ascorbic acid biosynthetic process"/>
    <property type="evidence" value="ECO:0007669"/>
    <property type="project" value="TreeGrafter"/>
</dbReference>
<accession>A0AAN7VJF6</accession>
<dbReference type="PRINTS" id="PR01790">
    <property type="entry name" value="SMP30FAMILY"/>
</dbReference>
<organism evidence="5 6">
    <name type="scientific">Pyrocoelia pectoralis</name>
    <dbReference type="NCBI Taxonomy" id="417401"/>
    <lineage>
        <taxon>Eukaryota</taxon>
        <taxon>Metazoa</taxon>
        <taxon>Ecdysozoa</taxon>
        <taxon>Arthropoda</taxon>
        <taxon>Hexapoda</taxon>
        <taxon>Insecta</taxon>
        <taxon>Pterygota</taxon>
        <taxon>Neoptera</taxon>
        <taxon>Endopterygota</taxon>
        <taxon>Coleoptera</taxon>
        <taxon>Polyphaga</taxon>
        <taxon>Elateriformia</taxon>
        <taxon>Elateroidea</taxon>
        <taxon>Lampyridae</taxon>
        <taxon>Lampyrinae</taxon>
        <taxon>Pyrocoelia</taxon>
    </lineage>
</organism>
<evidence type="ECO:0000256" key="2">
    <source>
        <dbReference type="PIRSR" id="PIRSR605511-1"/>
    </source>
</evidence>
<reference evidence="5 6" key="1">
    <citation type="journal article" date="2024" name="Insects">
        <title>An Improved Chromosome-Level Genome Assembly of the Firefly Pyrocoelia pectoralis.</title>
        <authorList>
            <person name="Fu X."/>
            <person name="Meyer-Rochow V.B."/>
            <person name="Ballantyne L."/>
            <person name="Zhu X."/>
        </authorList>
    </citation>
    <scope>NUCLEOTIDE SEQUENCE [LARGE SCALE GENOMIC DNA]</scope>
    <source>
        <strain evidence="5">XCY_ONT2</strain>
    </source>
</reference>
<dbReference type="EMBL" id="JAVRBK010000001">
    <property type="protein sequence ID" value="KAK5650275.1"/>
    <property type="molecule type" value="Genomic_DNA"/>
</dbReference>